<dbReference type="EMBL" id="LSTO01000001">
    <property type="protein sequence ID" value="OWW21419.1"/>
    <property type="molecule type" value="Genomic_DNA"/>
</dbReference>
<dbReference type="InterPro" id="IPR052340">
    <property type="entry name" value="RNase_Y/CdgJ"/>
</dbReference>
<comment type="caution">
    <text evidence="2">The sequence shown here is derived from an EMBL/GenBank/DDBJ whole genome shotgun (WGS) entry which is preliminary data.</text>
</comment>
<organism evidence="2 3">
    <name type="scientific">Noviherbaspirillum denitrificans</name>
    <dbReference type="NCBI Taxonomy" id="1968433"/>
    <lineage>
        <taxon>Bacteria</taxon>
        <taxon>Pseudomonadati</taxon>
        <taxon>Pseudomonadota</taxon>
        <taxon>Betaproteobacteria</taxon>
        <taxon>Burkholderiales</taxon>
        <taxon>Oxalobacteraceae</taxon>
        <taxon>Noviherbaspirillum</taxon>
    </lineage>
</organism>
<dbReference type="PANTHER" id="PTHR33525">
    <property type="match status" value="1"/>
</dbReference>
<accession>A0A254TFI8</accession>
<reference evidence="2 3" key="1">
    <citation type="submission" date="2016-02" db="EMBL/GenBank/DDBJ databases">
        <authorList>
            <person name="Wen L."/>
            <person name="He K."/>
            <person name="Yang H."/>
        </authorList>
    </citation>
    <scope>NUCLEOTIDE SEQUENCE [LARGE SCALE GENOMIC DNA]</scope>
    <source>
        <strain evidence="2 3">TSA40</strain>
    </source>
</reference>
<evidence type="ECO:0000313" key="2">
    <source>
        <dbReference type="EMBL" id="OWW21419.1"/>
    </source>
</evidence>
<evidence type="ECO:0000259" key="1">
    <source>
        <dbReference type="PROSITE" id="PS51833"/>
    </source>
</evidence>
<keyword evidence="3" id="KW-1185">Reference proteome</keyword>
<sequence length="337" mass="36387">MPSEVAMSVLPPAPLLSVDLLSDRNRTPAALLLEFSNSGADDAFIPLAQHEDFRALAGRFPCRFTTGGMSPSLEPAVVEAGCRPVPAGSLARIDRLPEEPFPPEIDWIAGPWYMAPRAKPAGSQAASRALALQLVQLVSTDADTHEIEAVLRRDPTLSYHLLRLVNSLGMGMSRQITSFSQAILILGRAQLRRWLNLMLFSARSGDEGSAMLLARVAVRARLMELAAKASGLDKSNQESAFMAGMFSLLGVLFGMPLEEVLRPLRISETLLGALLRREGDIGRLLTLAEAAEGRDLPAVEACLQGLHLAAAEFNLLNVQAHNWMLDVVRESAGGQHA</sequence>
<dbReference type="SUPFAM" id="SSF109604">
    <property type="entry name" value="HD-domain/PDEase-like"/>
    <property type="match status" value="1"/>
</dbReference>
<dbReference type="Pfam" id="PF08668">
    <property type="entry name" value="HDOD"/>
    <property type="match status" value="1"/>
</dbReference>
<dbReference type="PROSITE" id="PS51833">
    <property type="entry name" value="HDOD"/>
    <property type="match status" value="1"/>
</dbReference>
<evidence type="ECO:0000313" key="3">
    <source>
        <dbReference type="Proteomes" id="UP000197535"/>
    </source>
</evidence>
<dbReference type="InterPro" id="IPR013976">
    <property type="entry name" value="HDOD"/>
</dbReference>
<dbReference type="AlphaFoldDB" id="A0A254TFI8"/>
<gene>
    <name evidence="2" type="ORF">AYR66_19950</name>
</gene>
<dbReference type="Proteomes" id="UP000197535">
    <property type="component" value="Unassembled WGS sequence"/>
</dbReference>
<feature type="domain" description="HDOD" evidence="1">
    <location>
        <begin position="124"/>
        <end position="312"/>
    </location>
</feature>
<protein>
    <recommendedName>
        <fullName evidence="1">HDOD domain-containing protein</fullName>
    </recommendedName>
</protein>
<name>A0A254TFI8_9BURK</name>
<proteinExistence type="predicted"/>
<dbReference type="Gene3D" id="1.10.3210.10">
    <property type="entry name" value="Hypothetical protein af1432"/>
    <property type="match status" value="1"/>
</dbReference>
<dbReference type="PANTHER" id="PTHR33525:SF4">
    <property type="entry name" value="CYCLIC DI-GMP PHOSPHODIESTERASE CDGJ"/>
    <property type="match status" value="1"/>
</dbReference>